<evidence type="ECO:0000313" key="6">
    <source>
        <dbReference type="Proteomes" id="UP000016801"/>
    </source>
</evidence>
<evidence type="ECO:0000259" key="4">
    <source>
        <dbReference type="Pfam" id="PF12937"/>
    </source>
</evidence>
<dbReference type="InterPro" id="IPR001810">
    <property type="entry name" value="F-box_dom"/>
</dbReference>
<dbReference type="InterPro" id="IPR002110">
    <property type="entry name" value="Ankyrin_rpt"/>
</dbReference>
<reference evidence="5 6" key="1">
    <citation type="journal article" date="2013" name="PLoS Genet.">
        <title>Plant-symbiotic fungi as chemical engineers: Multi-genome analysis of the Clavicipitaceae reveals dynamics of alkaloid loci.</title>
        <authorList>
            <person name="Schardl C.L."/>
            <person name="Young C.A."/>
            <person name="Hesse U."/>
            <person name="Amyotte S.G."/>
            <person name="Andreeva K."/>
            <person name="Calie P.J."/>
            <person name="Fleetwood D.J."/>
            <person name="Haws D.C."/>
            <person name="Moore N."/>
            <person name="Oeser B."/>
            <person name="Panaccione D.G."/>
            <person name="Schweri K.K."/>
            <person name="Voisey C.R."/>
            <person name="Farman M.L."/>
            <person name="Jaromczyk J.W."/>
            <person name="Roe B.A."/>
            <person name="O'Sullivan D.M."/>
            <person name="Scott B."/>
            <person name="Tudzynski P."/>
            <person name="An Z."/>
            <person name="Arnaoudova E.G."/>
            <person name="Bullock C.T."/>
            <person name="Charlton N.D."/>
            <person name="Chen L."/>
            <person name="Cox M."/>
            <person name="Dinkins R.D."/>
            <person name="Florea S."/>
            <person name="Glenn A.E."/>
            <person name="Gordon A."/>
            <person name="Gueldener U."/>
            <person name="Harris D.R."/>
            <person name="Hollin W."/>
            <person name="Jaromczyk J."/>
            <person name="Johnson R.D."/>
            <person name="Khan A.K."/>
            <person name="Leistner E."/>
            <person name="Leuchtmann A."/>
            <person name="Li C."/>
            <person name="Liu J."/>
            <person name="Liu J."/>
            <person name="Liu M."/>
            <person name="Mace W."/>
            <person name="Machado C."/>
            <person name="Nagabhyru P."/>
            <person name="Pan J."/>
            <person name="Schmid J."/>
            <person name="Sugawara K."/>
            <person name="Steiner U."/>
            <person name="Takach J.E."/>
            <person name="Tanaka E."/>
            <person name="Webb J.S."/>
            <person name="Wilson E.V."/>
            <person name="Wiseman J.L."/>
            <person name="Yoshida R."/>
            <person name="Zeng Z."/>
        </authorList>
    </citation>
    <scope>NUCLEOTIDE SEQUENCE [LARGE SCALE GENOMIC DNA]</scope>
    <source>
        <strain evidence="5 6">20.1</strain>
    </source>
</reference>
<dbReference type="SUPFAM" id="SSF81383">
    <property type="entry name" value="F-box domain"/>
    <property type="match status" value="1"/>
</dbReference>
<dbReference type="PANTHER" id="PTHR24198">
    <property type="entry name" value="ANKYRIN REPEAT AND PROTEIN KINASE DOMAIN-CONTAINING PROTEIN"/>
    <property type="match status" value="1"/>
</dbReference>
<dbReference type="Proteomes" id="UP000016801">
    <property type="component" value="Unassembled WGS sequence"/>
</dbReference>
<dbReference type="SMART" id="SM00248">
    <property type="entry name" value="ANK"/>
    <property type="match status" value="4"/>
</dbReference>
<dbReference type="PANTHER" id="PTHR24198:SF165">
    <property type="entry name" value="ANKYRIN REPEAT-CONTAINING PROTEIN-RELATED"/>
    <property type="match status" value="1"/>
</dbReference>
<accession>M1W2D9</accession>
<dbReference type="Pfam" id="PF12937">
    <property type="entry name" value="F-box-like"/>
    <property type="match status" value="1"/>
</dbReference>
<dbReference type="InterPro" id="IPR036770">
    <property type="entry name" value="Ankyrin_rpt-contain_sf"/>
</dbReference>
<organism evidence="5 6">
    <name type="scientific">Claviceps purpurea (strain 20.1)</name>
    <name type="common">Ergot fungus</name>
    <name type="synonym">Sphacelia segetum</name>
    <dbReference type="NCBI Taxonomy" id="1111077"/>
    <lineage>
        <taxon>Eukaryota</taxon>
        <taxon>Fungi</taxon>
        <taxon>Dikarya</taxon>
        <taxon>Ascomycota</taxon>
        <taxon>Pezizomycotina</taxon>
        <taxon>Sordariomycetes</taxon>
        <taxon>Hypocreomycetidae</taxon>
        <taxon>Hypocreales</taxon>
        <taxon>Clavicipitaceae</taxon>
        <taxon>Claviceps</taxon>
    </lineage>
</organism>
<dbReference type="EMBL" id="CAGA01000034">
    <property type="protein sequence ID" value="CCE31791.1"/>
    <property type="molecule type" value="Genomic_DNA"/>
</dbReference>
<evidence type="ECO:0000256" key="2">
    <source>
        <dbReference type="ARBA" id="ARBA00023043"/>
    </source>
</evidence>
<proteinExistence type="predicted"/>
<dbReference type="InterPro" id="IPR036047">
    <property type="entry name" value="F-box-like_dom_sf"/>
</dbReference>
<gene>
    <name evidence="5" type="ORF">CPUR_05646</name>
</gene>
<evidence type="ECO:0000256" key="1">
    <source>
        <dbReference type="ARBA" id="ARBA00022737"/>
    </source>
</evidence>
<keyword evidence="2 3" id="KW-0040">ANK repeat</keyword>
<dbReference type="Gene3D" id="1.25.40.20">
    <property type="entry name" value="Ankyrin repeat-containing domain"/>
    <property type="match status" value="2"/>
</dbReference>
<sequence>MNSAASESLLTAPERNADESRSLMVLFPPQTKIKIMSYIRTQQSLSRLSQTCRDWYETATRELYTRDAKRHRSFAIKWMAAHAVDDQTTASAIRTLKISRRWGGQIDAVQQLQHLSQSNIERLNKDQIMYKTSTALHFAVVLGNMRLVETLLDVKASPTIPCRRLDLLLESMGSEEVLRRDSYFQSVFRKVRFIAVFPIYLAFLKNDPHMCKLLVKHGAGREAKIIPHHIFCFSDFRAMSILHFAAADPTKDYRQWQCLFDGFGEYIDEFCGPSYFNGTPLHVALKSGCTQGMHLAVESGADKEAENVHSSTPLYEGIPEIPYCTTDYQKTFEKPITCLRKFVELGASVNPEGDSVLMIAVGIYASNPVNQPNMRELIYFLLDHHADVHGTNRRNSSNVVNEIALYCHSSRYEDPLARELVKELLSDLVNRGLNLTIPAPGLPSPLYRVLNASKAKRNWLFDFLCEKGATIHEDEVDTAFLRWCEISRLWEMIGYTWWRKHQGQEDKFLLKWCENPYNGWWWQHVKQIPSIDVTLAYEVAFKHKDRQLYYILTHLPLAAPLDGLLVRVAFEAKPLWSWRLVVHRKFEEKSLASLSFDKGENMIHLTVRKYVAERCYSTMEAVLAVLHLRDKGVNMSSPNSLGQTPLELLLKMGSCNHDVLELVSLLEGKTKVFNMTIPELRKRM</sequence>
<comment type="caution">
    <text evidence="5">The sequence shown here is derived from an EMBL/GenBank/DDBJ whole genome shotgun (WGS) entry which is preliminary data.</text>
</comment>
<feature type="domain" description="F-box" evidence="4">
    <location>
        <begin position="28"/>
        <end position="66"/>
    </location>
</feature>
<dbReference type="OrthoDB" id="195446at2759"/>
<keyword evidence="1" id="KW-0677">Repeat</keyword>
<dbReference type="VEuPathDB" id="FungiDB:CPUR_05646"/>
<dbReference type="HOGENOM" id="CLU_014359_0_0_1"/>
<protein>
    <recommendedName>
        <fullName evidence="4">F-box domain-containing protein</fullName>
    </recommendedName>
</protein>
<evidence type="ECO:0000256" key="3">
    <source>
        <dbReference type="PROSITE-ProRule" id="PRU00023"/>
    </source>
</evidence>
<dbReference type="PROSITE" id="PS50088">
    <property type="entry name" value="ANK_REPEAT"/>
    <property type="match status" value="1"/>
</dbReference>
<evidence type="ECO:0000313" key="5">
    <source>
        <dbReference type="EMBL" id="CCE31791.1"/>
    </source>
</evidence>
<keyword evidence="6" id="KW-1185">Reference proteome</keyword>
<dbReference type="SUPFAM" id="SSF48403">
    <property type="entry name" value="Ankyrin repeat"/>
    <property type="match status" value="1"/>
</dbReference>
<name>M1W2D9_CLAP2</name>
<dbReference type="STRING" id="1111077.M1W2D9"/>
<dbReference type="AlphaFoldDB" id="M1W2D9"/>
<feature type="repeat" description="ANK" evidence="3">
    <location>
        <begin position="276"/>
        <end position="308"/>
    </location>
</feature>
<dbReference type="GO" id="GO:0005737">
    <property type="term" value="C:cytoplasm"/>
    <property type="evidence" value="ECO:0007669"/>
    <property type="project" value="TreeGrafter"/>
</dbReference>